<organism evidence="2 3">
    <name type="scientific">Microbacterium jejuense</name>
    <dbReference type="NCBI Taxonomy" id="1263637"/>
    <lineage>
        <taxon>Bacteria</taxon>
        <taxon>Bacillati</taxon>
        <taxon>Actinomycetota</taxon>
        <taxon>Actinomycetes</taxon>
        <taxon>Micrococcales</taxon>
        <taxon>Microbacteriaceae</taxon>
        <taxon>Microbacterium</taxon>
    </lineage>
</organism>
<sequence>MSDLDNQGSLPSYVERDAGRSPRAKDVPAEPEDEERTEADEEARGHRREDEPAAATPFEPSADDADGDALQKP</sequence>
<name>A0ABS7HHG0_9MICO</name>
<gene>
    <name evidence="2" type="ORF">JNB62_01475</name>
</gene>
<dbReference type="RefSeq" id="WP_220299094.1">
    <property type="nucleotide sequence ID" value="NZ_JAEUAW010000001.1"/>
</dbReference>
<feature type="compositionally biased region" description="Basic and acidic residues" evidence="1">
    <location>
        <begin position="14"/>
        <end position="28"/>
    </location>
</feature>
<keyword evidence="3" id="KW-1185">Reference proteome</keyword>
<feature type="compositionally biased region" description="Polar residues" evidence="1">
    <location>
        <begin position="1"/>
        <end position="10"/>
    </location>
</feature>
<feature type="compositionally biased region" description="Basic and acidic residues" evidence="1">
    <location>
        <begin position="42"/>
        <end position="51"/>
    </location>
</feature>
<dbReference type="EMBL" id="JAEUAW010000001">
    <property type="protein sequence ID" value="MBW9092347.1"/>
    <property type="molecule type" value="Genomic_DNA"/>
</dbReference>
<accession>A0ABS7HHG0</accession>
<reference evidence="2 3" key="1">
    <citation type="journal article" date="2021" name="MBio">
        <title>Poor Competitiveness of Bradyrhizobium in Pigeon Pea Root Colonization in Indian Soils.</title>
        <authorList>
            <person name="Chalasani D."/>
            <person name="Basu A."/>
            <person name="Pullabhotla S.V.S.R.N."/>
            <person name="Jorrin B."/>
            <person name="Neal A.L."/>
            <person name="Poole P.S."/>
            <person name="Podile A.R."/>
            <person name="Tkacz A."/>
        </authorList>
    </citation>
    <scope>NUCLEOTIDE SEQUENCE [LARGE SCALE GENOMIC DNA]</scope>
    <source>
        <strain evidence="2 3">HU14</strain>
    </source>
</reference>
<protein>
    <submittedName>
        <fullName evidence="2">Uncharacterized protein</fullName>
    </submittedName>
</protein>
<dbReference type="Proteomes" id="UP001196843">
    <property type="component" value="Unassembled WGS sequence"/>
</dbReference>
<evidence type="ECO:0000313" key="2">
    <source>
        <dbReference type="EMBL" id="MBW9092347.1"/>
    </source>
</evidence>
<proteinExistence type="predicted"/>
<evidence type="ECO:0000256" key="1">
    <source>
        <dbReference type="SAM" id="MobiDB-lite"/>
    </source>
</evidence>
<evidence type="ECO:0000313" key="3">
    <source>
        <dbReference type="Proteomes" id="UP001196843"/>
    </source>
</evidence>
<feature type="compositionally biased region" description="Acidic residues" evidence="1">
    <location>
        <begin position="29"/>
        <end position="41"/>
    </location>
</feature>
<feature type="region of interest" description="Disordered" evidence="1">
    <location>
        <begin position="1"/>
        <end position="73"/>
    </location>
</feature>
<comment type="caution">
    <text evidence="2">The sequence shown here is derived from an EMBL/GenBank/DDBJ whole genome shotgun (WGS) entry which is preliminary data.</text>
</comment>